<reference evidence="2 3" key="1">
    <citation type="submission" date="2018-03" db="EMBL/GenBank/DDBJ databases">
        <title>Bioinformatic expansion and discovery of thiopeptide antibiotics.</title>
        <authorList>
            <person name="Schwalen C.J."/>
            <person name="Hudson G.A."/>
            <person name="Mitchell D.A."/>
        </authorList>
    </citation>
    <scope>NUCLEOTIDE SEQUENCE [LARGE SCALE GENOMIC DNA]</scope>
    <source>
        <strain evidence="2 3">NRRL 8041</strain>
    </source>
</reference>
<dbReference type="InterPro" id="IPR012338">
    <property type="entry name" value="Beta-lactam/transpept-like"/>
</dbReference>
<organism evidence="2 3">
    <name type="scientific">Micromonospora arborensis</name>
    <dbReference type="NCBI Taxonomy" id="2116518"/>
    <lineage>
        <taxon>Bacteria</taxon>
        <taxon>Bacillati</taxon>
        <taxon>Actinomycetota</taxon>
        <taxon>Actinomycetes</taxon>
        <taxon>Micromonosporales</taxon>
        <taxon>Micromonosporaceae</taxon>
        <taxon>Micromonospora</taxon>
    </lineage>
</organism>
<accession>A0A318NK53</accession>
<dbReference type="RefSeq" id="WP_110565130.1">
    <property type="nucleotide sequence ID" value="NZ_PYBV01000024.1"/>
</dbReference>
<proteinExistence type="predicted"/>
<evidence type="ECO:0000313" key="2">
    <source>
        <dbReference type="EMBL" id="PYC68097.1"/>
    </source>
</evidence>
<dbReference type="EMBL" id="PYBV01000024">
    <property type="protein sequence ID" value="PYC68097.1"/>
    <property type="molecule type" value="Genomic_DNA"/>
</dbReference>
<dbReference type="OrthoDB" id="3422781at2"/>
<dbReference type="PANTHER" id="PTHR43319">
    <property type="entry name" value="BETA-LACTAMASE-RELATED"/>
    <property type="match status" value="1"/>
</dbReference>
<gene>
    <name evidence="2" type="ORF">C7C45_19550</name>
</gene>
<keyword evidence="3" id="KW-1185">Reference proteome</keyword>
<dbReference type="AlphaFoldDB" id="A0A318NK53"/>
<dbReference type="PANTHER" id="PTHR43319:SF3">
    <property type="entry name" value="BETA-LACTAMASE-RELATED DOMAIN-CONTAINING PROTEIN"/>
    <property type="match status" value="1"/>
</dbReference>
<evidence type="ECO:0000259" key="1">
    <source>
        <dbReference type="Pfam" id="PF00144"/>
    </source>
</evidence>
<feature type="domain" description="Beta-lactamase-related" evidence="1">
    <location>
        <begin position="19"/>
        <end position="376"/>
    </location>
</feature>
<dbReference type="Gene3D" id="3.40.710.10">
    <property type="entry name" value="DD-peptidase/beta-lactamase superfamily"/>
    <property type="match status" value="1"/>
</dbReference>
<name>A0A318NK53_9ACTN</name>
<protein>
    <submittedName>
        <fullName evidence="2">Carboxylesterase</fullName>
    </submittedName>
</protein>
<evidence type="ECO:0000313" key="3">
    <source>
        <dbReference type="Proteomes" id="UP000248333"/>
    </source>
</evidence>
<dbReference type="Pfam" id="PF00144">
    <property type="entry name" value="Beta-lactamase"/>
    <property type="match status" value="1"/>
</dbReference>
<comment type="caution">
    <text evidence="2">The sequence shown here is derived from an EMBL/GenBank/DDBJ whole genome shotgun (WGS) entry which is preliminary data.</text>
</comment>
<dbReference type="InterPro" id="IPR001466">
    <property type="entry name" value="Beta-lactam-related"/>
</dbReference>
<sequence>MVTQPQIHGDVDERYGRVADIFRDNFASHGEVGAAVTVYVRGRKVVDLYGGVADSRTGRPWDAHTPVVVFSCTKGILAICAYLLVQQGRLDLDAPVTRYWPEFGQHGKADIPVRWLLTHQAGLSALDRPLTLDEVLAWDPVIKAIEAQAPLWQPGTAHGYHSMTYGWLVGEVIRRSTGQLPGAFFSDTVAEPLGLHTWLGLPVGENDSVAWGLAPPPDADPFVDPVAERGITMGGAFAFPADADGLVSFNDPAIRAAGIPGAGAVSTAEGLARLYAACVSDVQHGPLLAATSVDDAVVVRARGQQRHGPPDTGQRWGTGFLLHSPPARPLLGERSFGHDGAGGNLAFADAQHQVGFGYVINQMRGMGDERANRLTAAVRSCLDA</sequence>
<dbReference type="Proteomes" id="UP000248333">
    <property type="component" value="Unassembled WGS sequence"/>
</dbReference>
<dbReference type="SUPFAM" id="SSF56601">
    <property type="entry name" value="beta-lactamase/transpeptidase-like"/>
    <property type="match status" value="1"/>
</dbReference>
<dbReference type="InterPro" id="IPR052907">
    <property type="entry name" value="Beta-lactamase/esterase"/>
</dbReference>